<feature type="compositionally biased region" description="Polar residues" evidence="1">
    <location>
        <begin position="281"/>
        <end position="290"/>
    </location>
</feature>
<comment type="caution">
    <text evidence="2">The sequence shown here is derived from an EMBL/GenBank/DDBJ whole genome shotgun (WGS) entry which is preliminary data.</text>
</comment>
<evidence type="ECO:0000313" key="2">
    <source>
        <dbReference type="EMBL" id="KAG9396673.1"/>
    </source>
</evidence>
<proteinExistence type="predicted"/>
<protein>
    <submittedName>
        <fullName evidence="2">Uncharacterized protein</fullName>
    </submittedName>
</protein>
<reference evidence="2" key="1">
    <citation type="submission" date="2021-05" db="EMBL/GenBank/DDBJ databases">
        <title>A free-living protist that lacks canonical eukaryotic 1 DNA replication and segregation systems.</title>
        <authorList>
            <person name="Salas-Leiva D.E."/>
            <person name="Tromer E.C."/>
            <person name="Curtis B.A."/>
            <person name="Jerlstrom-Hultqvist J."/>
            <person name="Kolisko M."/>
            <person name="Yi Z."/>
            <person name="Salas-Leiva J.S."/>
            <person name="Gallot-Lavallee L."/>
            <person name="Kops G.J.P.L."/>
            <person name="Archibald J.M."/>
            <person name="Simpson A.G.B."/>
            <person name="Roger A.J."/>
        </authorList>
    </citation>
    <scope>NUCLEOTIDE SEQUENCE</scope>
    <source>
        <strain evidence="2">BICM</strain>
    </source>
</reference>
<dbReference type="Proteomes" id="UP000717585">
    <property type="component" value="Unassembled WGS sequence"/>
</dbReference>
<keyword evidence="3" id="KW-1185">Reference proteome</keyword>
<dbReference type="AlphaFoldDB" id="A0A8J6AXM9"/>
<dbReference type="EMBL" id="JAHDYR010000005">
    <property type="protein sequence ID" value="KAG9396673.1"/>
    <property type="molecule type" value="Genomic_DNA"/>
</dbReference>
<evidence type="ECO:0000256" key="1">
    <source>
        <dbReference type="SAM" id="MobiDB-lite"/>
    </source>
</evidence>
<gene>
    <name evidence="2" type="ORF">J8273_1691</name>
</gene>
<sequence>MTEVVLSDIELAHKVIADAQQAILAPIYAIEVHGGESPAKETLMTAIRDQMQQLINGGTLETYFPSIAKTLFKTGRAQLRVVLPGAAFDLVDETYTAFQAIKCLMAIISPDGTANPAALHNHLDTKMFGIFFSNVKTITLSLGPPLVAPPMPPISAEDDAEAENRVREYEETIDELRRQAELDREKPARLVAQNEQQVSALNRNVAERDREIEALRASSPRPSLTQCKHGTQRSRPWSRRSLLPSMPRPLPESASMPTRVTARGRVLSKTPIALPGGRTRPSGQQSAPVP</sequence>
<feature type="region of interest" description="Disordered" evidence="1">
    <location>
        <begin position="214"/>
        <end position="290"/>
    </location>
</feature>
<name>A0A8J6AXM9_9EUKA</name>
<accession>A0A8J6AXM9</accession>
<feature type="compositionally biased region" description="Polar residues" evidence="1">
    <location>
        <begin position="220"/>
        <end position="229"/>
    </location>
</feature>
<organism evidence="2 3">
    <name type="scientific">Carpediemonas membranifera</name>
    <dbReference type="NCBI Taxonomy" id="201153"/>
    <lineage>
        <taxon>Eukaryota</taxon>
        <taxon>Metamonada</taxon>
        <taxon>Carpediemonas-like organisms</taxon>
        <taxon>Carpediemonas</taxon>
    </lineage>
</organism>
<evidence type="ECO:0000313" key="3">
    <source>
        <dbReference type="Proteomes" id="UP000717585"/>
    </source>
</evidence>